<feature type="region of interest" description="Disordered" evidence="1">
    <location>
        <begin position="180"/>
        <end position="200"/>
    </location>
</feature>
<keyword evidence="4" id="KW-1185">Reference proteome</keyword>
<feature type="chain" id="PRO_5047013420" description="Lipoprotein" evidence="2">
    <location>
        <begin position="19"/>
        <end position="337"/>
    </location>
</feature>
<feature type="compositionally biased region" description="Polar residues" evidence="1">
    <location>
        <begin position="185"/>
        <end position="200"/>
    </location>
</feature>
<evidence type="ECO:0008006" key="5">
    <source>
        <dbReference type="Google" id="ProtNLM"/>
    </source>
</evidence>
<dbReference type="RefSeq" id="WP_251835729.1">
    <property type="nucleotide sequence ID" value="NZ_JACSQG010000002.1"/>
</dbReference>
<sequence length="337" mass="36053">MKKVALLSVLALAMTGCAGTSIKNFDAMAPVSLQPSEIMPSKAELAGSKPRVVVFEADHGEITLAKSARVGGTIAGELEKHLGATHSELVDRKLATRLQKELALAEMHGKSGYTGPEVADIAIVGVVTQASAGSSFTEAQRWQDKNGKWYESAAKCNYSGEIAGSIRVYQMPEMQPVKSLELKGSASSSQETRNSNCPLSENGAQRLVQAAASRGVNALRVDLQNIFAPRGYVIEHRSGNGQNIIKVSMGSNHGLKPGNSLEILNLTHSTNPLTNKTSVDVFKLGTARVSDQIGSDTSWMIIDSEIADKIRLGQPVQMQFKKSFLEQVGLDMSSLSL</sequence>
<protein>
    <recommendedName>
        <fullName evidence="5">Lipoprotein</fullName>
    </recommendedName>
</protein>
<feature type="signal peptide" evidence="2">
    <location>
        <begin position="1"/>
        <end position="18"/>
    </location>
</feature>
<reference evidence="3 4" key="1">
    <citation type="submission" date="2020-08" db="EMBL/GenBank/DDBJ databases">
        <title>A Genomic Blueprint of the Chicken Gut Microbiome.</title>
        <authorList>
            <person name="Gilroy R."/>
            <person name="Ravi A."/>
            <person name="Getino M."/>
            <person name="Pursley I."/>
            <person name="Horton D.L."/>
            <person name="Alikhan N.-F."/>
            <person name="Baker D."/>
            <person name="Gharbi K."/>
            <person name="Hall N."/>
            <person name="Watson M."/>
            <person name="Adriaenssens E.M."/>
            <person name="Foster-Nyarko E."/>
            <person name="Jarju S."/>
            <person name="Secka A."/>
            <person name="Antonio M."/>
            <person name="Oren A."/>
            <person name="Chaudhuri R."/>
            <person name="La Ragione R.M."/>
            <person name="Hildebrand F."/>
            <person name="Pallen M.J."/>
        </authorList>
    </citation>
    <scope>NUCLEOTIDE SEQUENCE [LARGE SCALE GENOMIC DNA]</scope>
    <source>
        <strain evidence="3 4">Sa2CUA2</strain>
    </source>
</reference>
<organism evidence="3 4">
    <name type="scientific">Serpens gallinarum</name>
    <dbReference type="NCBI Taxonomy" id="2763075"/>
    <lineage>
        <taxon>Bacteria</taxon>
        <taxon>Pseudomonadati</taxon>
        <taxon>Pseudomonadota</taxon>
        <taxon>Gammaproteobacteria</taxon>
        <taxon>Pseudomonadales</taxon>
        <taxon>Pseudomonadaceae</taxon>
        <taxon>Pseudomonas</taxon>
    </lineage>
</organism>
<proteinExistence type="predicted"/>
<dbReference type="EMBL" id="JACSQG010000002">
    <property type="protein sequence ID" value="MBD7976963.1"/>
    <property type="molecule type" value="Genomic_DNA"/>
</dbReference>
<dbReference type="Proteomes" id="UP000611945">
    <property type="component" value="Unassembled WGS sequence"/>
</dbReference>
<accession>A0ABR8TNA9</accession>
<gene>
    <name evidence="3" type="ORF">H9642_07135</name>
</gene>
<name>A0ABR8TNA9_9PSED</name>
<evidence type="ECO:0000256" key="2">
    <source>
        <dbReference type="SAM" id="SignalP"/>
    </source>
</evidence>
<evidence type="ECO:0000313" key="4">
    <source>
        <dbReference type="Proteomes" id="UP000611945"/>
    </source>
</evidence>
<evidence type="ECO:0000256" key="1">
    <source>
        <dbReference type="SAM" id="MobiDB-lite"/>
    </source>
</evidence>
<keyword evidence="2" id="KW-0732">Signal</keyword>
<evidence type="ECO:0000313" key="3">
    <source>
        <dbReference type="EMBL" id="MBD7976963.1"/>
    </source>
</evidence>
<comment type="caution">
    <text evidence="3">The sequence shown here is derived from an EMBL/GenBank/DDBJ whole genome shotgun (WGS) entry which is preliminary data.</text>
</comment>
<dbReference type="PROSITE" id="PS51257">
    <property type="entry name" value="PROKAR_LIPOPROTEIN"/>
    <property type="match status" value="1"/>
</dbReference>